<dbReference type="Gene3D" id="1.20.272.10">
    <property type="match status" value="1"/>
</dbReference>
<name>A0A1F5G4T1_9BACT</name>
<protein>
    <recommendedName>
        <fullName evidence="2">DNA polymerase III subunit delta</fullName>
        <ecNumber evidence="1">2.7.7.7</ecNumber>
    </recommendedName>
</protein>
<evidence type="ECO:0000256" key="1">
    <source>
        <dbReference type="ARBA" id="ARBA00012417"/>
    </source>
</evidence>
<dbReference type="SUPFAM" id="SSF48019">
    <property type="entry name" value="post-AAA+ oligomerization domain-like"/>
    <property type="match status" value="1"/>
</dbReference>
<dbReference type="InterPro" id="IPR008921">
    <property type="entry name" value="DNA_pol3_clamp-load_cplx_C"/>
</dbReference>
<evidence type="ECO:0000256" key="2">
    <source>
        <dbReference type="ARBA" id="ARBA00017703"/>
    </source>
</evidence>
<comment type="similarity">
    <text evidence="7">Belongs to the DNA polymerase HolA subunit family.</text>
</comment>
<comment type="catalytic activity">
    <reaction evidence="8">
        <text>DNA(n) + a 2'-deoxyribonucleoside 5'-triphosphate = DNA(n+1) + diphosphate</text>
        <dbReference type="Rhea" id="RHEA:22508"/>
        <dbReference type="Rhea" id="RHEA-COMP:17339"/>
        <dbReference type="Rhea" id="RHEA-COMP:17340"/>
        <dbReference type="ChEBI" id="CHEBI:33019"/>
        <dbReference type="ChEBI" id="CHEBI:61560"/>
        <dbReference type="ChEBI" id="CHEBI:173112"/>
        <dbReference type="EC" id="2.7.7.7"/>
    </reaction>
</comment>
<comment type="caution">
    <text evidence="11">The sequence shown here is derived from an EMBL/GenBank/DDBJ whole genome shotgun (WGS) entry which is preliminary data.</text>
</comment>
<evidence type="ECO:0000256" key="3">
    <source>
        <dbReference type="ARBA" id="ARBA00022679"/>
    </source>
</evidence>
<evidence type="ECO:0000256" key="4">
    <source>
        <dbReference type="ARBA" id="ARBA00022695"/>
    </source>
</evidence>
<dbReference type="GO" id="GO:0003887">
    <property type="term" value="F:DNA-directed DNA polymerase activity"/>
    <property type="evidence" value="ECO:0007669"/>
    <property type="project" value="UniProtKB-KW"/>
</dbReference>
<keyword evidence="6" id="KW-0239">DNA-directed DNA polymerase</keyword>
<dbReference type="GO" id="GO:0009360">
    <property type="term" value="C:DNA polymerase III complex"/>
    <property type="evidence" value="ECO:0007669"/>
    <property type="project" value="InterPro"/>
</dbReference>
<evidence type="ECO:0000259" key="10">
    <source>
        <dbReference type="Pfam" id="PF21694"/>
    </source>
</evidence>
<dbReference type="InterPro" id="IPR010372">
    <property type="entry name" value="DNA_pol3_delta_N"/>
</dbReference>
<evidence type="ECO:0000259" key="9">
    <source>
        <dbReference type="Pfam" id="PF06144"/>
    </source>
</evidence>
<dbReference type="Pfam" id="PF06144">
    <property type="entry name" value="DNA_pol3_delta"/>
    <property type="match status" value="1"/>
</dbReference>
<keyword evidence="5" id="KW-0235">DNA replication</keyword>
<dbReference type="Pfam" id="PF21694">
    <property type="entry name" value="DNA_pol3_delta_C"/>
    <property type="match status" value="1"/>
</dbReference>
<evidence type="ECO:0000313" key="12">
    <source>
        <dbReference type="Proteomes" id="UP000176628"/>
    </source>
</evidence>
<evidence type="ECO:0000256" key="7">
    <source>
        <dbReference type="ARBA" id="ARBA00034754"/>
    </source>
</evidence>
<evidence type="ECO:0000256" key="6">
    <source>
        <dbReference type="ARBA" id="ARBA00022932"/>
    </source>
</evidence>
<accession>A0A1F5G4T1</accession>
<organism evidence="11 12">
    <name type="scientific">Candidatus Curtissbacteria bacterium RBG_16_39_7</name>
    <dbReference type="NCBI Taxonomy" id="1797707"/>
    <lineage>
        <taxon>Bacteria</taxon>
        <taxon>Candidatus Curtissiibacteriota</taxon>
    </lineage>
</organism>
<dbReference type="GO" id="GO:0006261">
    <property type="term" value="P:DNA-templated DNA replication"/>
    <property type="evidence" value="ECO:0007669"/>
    <property type="project" value="TreeGrafter"/>
</dbReference>
<dbReference type="InterPro" id="IPR048466">
    <property type="entry name" value="DNA_pol3_delta-like_C"/>
</dbReference>
<dbReference type="AlphaFoldDB" id="A0A1F5G4T1"/>
<sequence length="231" mass="26873">MVTLLYGDNQVSLREYLDKLKEDHNDWEFLDLDLISAKEEDVNLALNSKPLFAPGRIVIFENWFSQKSKKADLTKVDKNISIIILEKSRVGTKDIKNLPPGTKVILFREDPVVFNFLDSLFANNKKMAFYLYSRILAKRIEPEMLYYLLVSHMRRVLLAKEANAADFAQIENLAPWQITKYKSIATRFDKEKLIHSYKRLLDLEQSFKTGSDLNQLLPLFILELTQNANKV</sequence>
<proteinExistence type="inferred from homology"/>
<dbReference type="PANTHER" id="PTHR34388:SF1">
    <property type="entry name" value="DNA POLYMERASE III SUBUNIT DELTA"/>
    <property type="match status" value="1"/>
</dbReference>
<dbReference type="GO" id="GO:0003677">
    <property type="term" value="F:DNA binding"/>
    <property type="evidence" value="ECO:0007669"/>
    <property type="project" value="InterPro"/>
</dbReference>
<feature type="domain" description="DNA polymerase III delta subunit-like C-terminal" evidence="10">
    <location>
        <begin position="113"/>
        <end position="223"/>
    </location>
</feature>
<feature type="domain" description="DNA polymerase III delta N-terminal" evidence="9">
    <location>
        <begin position="4"/>
        <end position="75"/>
    </location>
</feature>
<dbReference type="EMBL" id="MFAV01000002">
    <property type="protein sequence ID" value="OGD86900.1"/>
    <property type="molecule type" value="Genomic_DNA"/>
</dbReference>
<dbReference type="EC" id="2.7.7.7" evidence="1"/>
<evidence type="ECO:0000256" key="8">
    <source>
        <dbReference type="ARBA" id="ARBA00049244"/>
    </source>
</evidence>
<evidence type="ECO:0000313" key="11">
    <source>
        <dbReference type="EMBL" id="OGD86900.1"/>
    </source>
</evidence>
<dbReference type="Proteomes" id="UP000176628">
    <property type="component" value="Unassembled WGS sequence"/>
</dbReference>
<keyword evidence="4" id="KW-0548">Nucleotidyltransferase</keyword>
<keyword evidence="3" id="KW-0808">Transferase</keyword>
<gene>
    <name evidence="11" type="ORF">A2Z23_01390</name>
</gene>
<dbReference type="InterPro" id="IPR005790">
    <property type="entry name" value="DNA_polIII_delta"/>
</dbReference>
<dbReference type="PANTHER" id="PTHR34388">
    <property type="entry name" value="DNA POLYMERASE III SUBUNIT DELTA"/>
    <property type="match status" value="1"/>
</dbReference>
<reference evidence="11 12" key="1">
    <citation type="journal article" date="2016" name="Nat. Commun.">
        <title>Thousands of microbial genomes shed light on interconnected biogeochemical processes in an aquifer system.</title>
        <authorList>
            <person name="Anantharaman K."/>
            <person name="Brown C.T."/>
            <person name="Hug L.A."/>
            <person name="Sharon I."/>
            <person name="Castelle C.J."/>
            <person name="Probst A.J."/>
            <person name="Thomas B.C."/>
            <person name="Singh A."/>
            <person name="Wilkins M.J."/>
            <person name="Karaoz U."/>
            <person name="Brodie E.L."/>
            <person name="Williams K.H."/>
            <person name="Hubbard S.S."/>
            <person name="Banfield J.F."/>
        </authorList>
    </citation>
    <scope>NUCLEOTIDE SEQUENCE [LARGE SCALE GENOMIC DNA]</scope>
</reference>
<evidence type="ECO:0000256" key="5">
    <source>
        <dbReference type="ARBA" id="ARBA00022705"/>
    </source>
</evidence>